<reference evidence="1 2" key="1">
    <citation type="submission" date="2023-07" db="EMBL/GenBank/DDBJ databases">
        <title>Comparative genomics of wheat-associated soil bacteria to identify genetic determinants of phenazine resistance.</title>
        <authorList>
            <person name="Mouncey N."/>
        </authorList>
    </citation>
    <scope>NUCLEOTIDE SEQUENCE [LARGE SCALE GENOMIC DNA]</scope>
    <source>
        <strain evidence="1 2">W4I19-2</strain>
    </source>
</reference>
<sequence length="109" mass="11924">MTVTSGYLASTAVRNSLNRAKNSVGRFSSLPTSRCVRWKGLGWPIWARFLPQVEVTGPLANSMRSRVSWMWRLSSASSTTALFWPQPVTRAGTTGSGIAPTSSAKRKYS</sequence>
<keyword evidence="2" id="KW-1185">Reference proteome</keyword>
<proteinExistence type="predicted"/>
<evidence type="ECO:0000313" key="1">
    <source>
        <dbReference type="EMBL" id="MDQ0682665.1"/>
    </source>
</evidence>
<accession>A0ABU0PYD9</accession>
<comment type="caution">
    <text evidence="1">The sequence shown here is derived from an EMBL/GenBank/DDBJ whole genome shotgun (WGS) entry which is preliminary data.</text>
</comment>
<evidence type="ECO:0000313" key="2">
    <source>
        <dbReference type="Proteomes" id="UP001243364"/>
    </source>
</evidence>
<organism evidence="1 2">
    <name type="scientific">Streptomyces achromogenes</name>
    <dbReference type="NCBI Taxonomy" id="67255"/>
    <lineage>
        <taxon>Bacteria</taxon>
        <taxon>Bacillati</taxon>
        <taxon>Actinomycetota</taxon>
        <taxon>Actinomycetes</taxon>
        <taxon>Kitasatosporales</taxon>
        <taxon>Streptomycetaceae</taxon>
        <taxon>Streptomyces</taxon>
    </lineage>
</organism>
<gene>
    <name evidence="1" type="ORF">QFZ56_001628</name>
</gene>
<dbReference type="Proteomes" id="UP001243364">
    <property type="component" value="Unassembled WGS sequence"/>
</dbReference>
<protein>
    <submittedName>
        <fullName evidence="1">Uncharacterized protein</fullName>
    </submittedName>
</protein>
<name>A0ABU0PYD9_STRAH</name>
<dbReference type="EMBL" id="JAUSYA010000001">
    <property type="protein sequence ID" value="MDQ0682665.1"/>
    <property type="molecule type" value="Genomic_DNA"/>
</dbReference>